<evidence type="ECO:0000256" key="1">
    <source>
        <dbReference type="ARBA" id="ARBA00023239"/>
    </source>
</evidence>
<dbReference type="InterPro" id="IPR006680">
    <property type="entry name" value="Amidohydro-rel"/>
</dbReference>
<gene>
    <name evidence="3" type="ORF">AVDCRST_MAG18-1798</name>
</gene>
<keyword evidence="1" id="KW-0456">Lyase</keyword>
<dbReference type="PANTHER" id="PTHR21240">
    <property type="entry name" value="2-AMINO-3-CARBOXYLMUCONATE-6-SEMIALDEHYDE DECARBOXYLASE"/>
    <property type="match status" value="1"/>
</dbReference>
<dbReference type="Gene3D" id="3.20.20.140">
    <property type="entry name" value="Metal-dependent hydrolases"/>
    <property type="match status" value="1"/>
</dbReference>
<dbReference type="GO" id="GO:0016787">
    <property type="term" value="F:hydrolase activity"/>
    <property type="evidence" value="ECO:0007669"/>
    <property type="project" value="InterPro"/>
</dbReference>
<dbReference type="GO" id="GO:0016831">
    <property type="term" value="F:carboxy-lyase activity"/>
    <property type="evidence" value="ECO:0007669"/>
    <property type="project" value="InterPro"/>
</dbReference>
<dbReference type="GO" id="GO:0005737">
    <property type="term" value="C:cytoplasm"/>
    <property type="evidence" value="ECO:0007669"/>
    <property type="project" value="TreeGrafter"/>
</dbReference>
<evidence type="ECO:0000313" key="3">
    <source>
        <dbReference type="EMBL" id="CAA9569400.1"/>
    </source>
</evidence>
<reference evidence="3" key="1">
    <citation type="submission" date="2020-02" db="EMBL/GenBank/DDBJ databases">
        <authorList>
            <person name="Meier V. D."/>
        </authorList>
    </citation>
    <scope>NUCLEOTIDE SEQUENCE</scope>
    <source>
        <strain evidence="3">AVDCRST_MAG18</strain>
    </source>
</reference>
<dbReference type="AlphaFoldDB" id="A0A6J4V8C1"/>
<dbReference type="GO" id="GO:0019748">
    <property type="term" value="P:secondary metabolic process"/>
    <property type="evidence" value="ECO:0007669"/>
    <property type="project" value="TreeGrafter"/>
</dbReference>
<protein>
    <recommendedName>
        <fullName evidence="2">Amidohydrolase-related domain-containing protein</fullName>
    </recommendedName>
</protein>
<feature type="domain" description="Amidohydrolase-related" evidence="2">
    <location>
        <begin position="125"/>
        <end position="377"/>
    </location>
</feature>
<sequence length="387" mass="43395">MTAPNIIIKEDSMALAVEPREATFAERAAQLRLIDTDVHNDLPGLNELRPFLAKQWHPWLDNGGPGQAARYYANMGSGRMDDAIREEDGLAAGDPDWVVQQLMTKYRIDIGILTGSIIGLSIQHDYRFQAAIASAYNEWTLEKWVRPFTCYKGSIACAVQDPEASAREIRRLGDDPGMVQVLLASAARIPYGNKFYWPIYAAAVEHGLPVAVHVGSEGTGIANAPTGVGFPSTYLEFHTDHSQTMMAHCVSLITEGTFEEFPTLKFAFIEGGTCWAPYVMGRLDRLYPALKAETPYLKRRPSEYILDNCYFSTQPIEEPDNHAHLLQMLAIMKAEKTVLFASDYPHWDFDNPLMAFNFFPADLKRRIFVENALEMYGPRLLATHGRA</sequence>
<dbReference type="EMBL" id="CADCWN010000141">
    <property type="protein sequence ID" value="CAA9569400.1"/>
    <property type="molecule type" value="Genomic_DNA"/>
</dbReference>
<organism evidence="3">
    <name type="scientific">uncultured Thermomicrobiales bacterium</name>
    <dbReference type="NCBI Taxonomy" id="1645740"/>
    <lineage>
        <taxon>Bacteria</taxon>
        <taxon>Pseudomonadati</taxon>
        <taxon>Thermomicrobiota</taxon>
        <taxon>Thermomicrobia</taxon>
        <taxon>Thermomicrobiales</taxon>
        <taxon>environmental samples</taxon>
    </lineage>
</organism>
<dbReference type="InterPro" id="IPR032466">
    <property type="entry name" value="Metal_Hydrolase"/>
</dbReference>
<dbReference type="SUPFAM" id="SSF51556">
    <property type="entry name" value="Metallo-dependent hydrolases"/>
    <property type="match status" value="1"/>
</dbReference>
<name>A0A6J4V8C1_9BACT</name>
<proteinExistence type="predicted"/>
<dbReference type="Pfam" id="PF04909">
    <property type="entry name" value="Amidohydro_2"/>
    <property type="match status" value="1"/>
</dbReference>
<evidence type="ECO:0000259" key="2">
    <source>
        <dbReference type="Pfam" id="PF04909"/>
    </source>
</evidence>
<dbReference type="PANTHER" id="PTHR21240:SF28">
    <property type="entry name" value="ISO-OROTATE DECARBOXYLASE (EUROFUNG)"/>
    <property type="match status" value="1"/>
</dbReference>
<accession>A0A6J4V8C1</accession>
<dbReference type="InterPro" id="IPR032465">
    <property type="entry name" value="ACMSD"/>
</dbReference>